<keyword evidence="1" id="KW-0812">Transmembrane</keyword>
<dbReference type="Gene3D" id="3.30.700.10">
    <property type="entry name" value="Glycoprotein, Type 4 Pilin"/>
    <property type="match status" value="1"/>
</dbReference>
<keyword evidence="1" id="KW-1133">Transmembrane helix</keyword>
<dbReference type="InterPro" id="IPR012902">
    <property type="entry name" value="N_methyl_site"/>
</dbReference>
<gene>
    <name evidence="2" type="ORF">IQ217_02595</name>
</gene>
<dbReference type="Proteomes" id="UP000658720">
    <property type="component" value="Unassembled WGS sequence"/>
</dbReference>
<reference evidence="2 3" key="1">
    <citation type="submission" date="2020-10" db="EMBL/GenBank/DDBJ databases">
        <authorList>
            <person name="Castelo-Branco R."/>
            <person name="Eusebio N."/>
            <person name="Adriana R."/>
            <person name="Vieira A."/>
            <person name="Brugerolle De Fraissinette N."/>
            <person name="Rezende De Castro R."/>
            <person name="Schneider M.P."/>
            <person name="Vasconcelos V."/>
            <person name="Leao P.N."/>
        </authorList>
    </citation>
    <scope>NUCLEOTIDE SEQUENCE [LARGE SCALE GENOMIC DNA]</scope>
    <source>
        <strain evidence="2 3">LEGE 00031</strain>
    </source>
</reference>
<keyword evidence="3" id="KW-1185">Reference proteome</keyword>
<accession>A0ABR9VN31</accession>
<organism evidence="2 3">
    <name type="scientific">Synechocystis salina LEGE 00031</name>
    <dbReference type="NCBI Taxonomy" id="1828736"/>
    <lineage>
        <taxon>Bacteria</taxon>
        <taxon>Bacillati</taxon>
        <taxon>Cyanobacteriota</taxon>
        <taxon>Cyanophyceae</taxon>
        <taxon>Synechococcales</taxon>
        <taxon>Merismopediaceae</taxon>
        <taxon>Synechocystis</taxon>
    </lineage>
</organism>
<dbReference type="RefSeq" id="WP_194018818.1">
    <property type="nucleotide sequence ID" value="NZ_JADEVV010000005.1"/>
</dbReference>
<feature type="transmembrane region" description="Helical" evidence="1">
    <location>
        <begin position="25"/>
        <end position="45"/>
    </location>
</feature>
<evidence type="ECO:0000313" key="2">
    <source>
        <dbReference type="EMBL" id="MBE9252759.1"/>
    </source>
</evidence>
<evidence type="ECO:0000313" key="3">
    <source>
        <dbReference type="Proteomes" id="UP000658720"/>
    </source>
</evidence>
<comment type="caution">
    <text evidence="2">The sequence shown here is derived from an EMBL/GenBank/DDBJ whole genome shotgun (WGS) entry which is preliminary data.</text>
</comment>
<name>A0ABR9VN31_9SYNC</name>
<protein>
    <submittedName>
        <fullName evidence="2">Type II secretion system protein</fullName>
    </submittedName>
</protein>
<dbReference type="NCBIfam" id="TIGR02532">
    <property type="entry name" value="IV_pilin_GFxxxE"/>
    <property type="match status" value="1"/>
</dbReference>
<sequence length="160" mass="17724">MQTKQQLKLFKLRPVDEGFTMTENLVALIILSITIAVMLPAFMNFGMQNAKNRQISGATAVANNLMSDLRRQPMTDLNSKLGKTVLTNVPGQNGDKYQVDQYICTKGTTLNPANPAGTCSTTVGENDFARQILLEVKASNNPNETIYRVQTVFARLRIRS</sequence>
<dbReference type="EMBL" id="JADEVV010000005">
    <property type="protein sequence ID" value="MBE9252759.1"/>
    <property type="molecule type" value="Genomic_DNA"/>
</dbReference>
<keyword evidence="1" id="KW-0472">Membrane</keyword>
<proteinExistence type="predicted"/>
<evidence type="ECO:0000256" key="1">
    <source>
        <dbReference type="SAM" id="Phobius"/>
    </source>
</evidence>